<evidence type="ECO:0000313" key="3">
    <source>
        <dbReference type="Proteomes" id="UP000699865"/>
    </source>
</evidence>
<protein>
    <submittedName>
        <fullName evidence="2">Uncharacterized protein</fullName>
    </submittedName>
</protein>
<dbReference type="EMBL" id="JAFMOU010000064">
    <property type="protein sequence ID" value="MBU9834553.1"/>
    <property type="molecule type" value="Genomic_DNA"/>
</dbReference>
<sequence>MKWYAAASMMLASSAVFAADSGVEINNQPLSIVLSDGSQANISTCNEFLAFRKSGKTVKDILHLPDPQYYQAKNNLFECYLNDYAIQHHLSVIASNGPSFEKIIQHFPASAALIVSDTEEQKIKHDFYGKTLSEYVPDLRAKSINRYISENKDTGYFLKKTYSYKNKKNQDINIVIIVGYSLSGSLGIPIAYRIDDMSGHVWKITKLDENSPL</sequence>
<keyword evidence="1" id="KW-0732">Signal</keyword>
<gene>
    <name evidence="2" type="ORF">J1786_06940</name>
</gene>
<evidence type="ECO:0000313" key="2">
    <source>
        <dbReference type="EMBL" id="MBU9834553.1"/>
    </source>
</evidence>
<accession>A0ABS6KYY8</accession>
<reference evidence="2 3" key="1">
    <citation type="submission" date="2021-03" db="EMBL/GenBank/DDBJ databases">
        <title>Five novel Rahnella species.</title>
        <authorList>
            <person name="Brady C."/>
            <person name="Asselin J."/>
            <person name="Beer S."/>
            <person name="Bruberg M.B."/>
            <person name="Crampton B."/>
            <person name="Venter S."/>
            <person name="Arnold D."/>
            <person name="Denman S."/>
        </authorList>
    </citation>
    <scope>NUCLEOTIDE SEQUENCE [LARGE SCALE GENOMIC DNA]</scope>
    <source>
        <strain evidence="2 3">L72c</strain>
    </source>
</reference>
<dbReference type="Proteomes" id="UP000699865">
    <property type="component" value="Unassembled WGS sequence"/>
</dbReference>
<evidence type="ECO:0000256" key="1">
    <source>
        <dbReference type="SAM" id="SignalP"/>
    </source>
</evidence>
<feature type="signal peptide" evidence="1">
    <location>
        <begin position="1"/>
        <end position="18"/>
    </location>
</feature>
<dbReference type="RefSeq" id="WP_217137932.1">
    <property type="nucleotide sequence ID" value="NZ_JAFMOU010000064.1"/>
</dbReference>
<comment type="caution">
    <text evidence="2">The sequence shown here is derived from an EMBL/GenBank/DDBJ whole genome shotgun (WGS) entry which is preliminary data.</text>
</comment>
<name>A0ABS6KYY8_9GAMM</name>
<feature type="chain" id="PRO_5045246475" evidence="1">
    <location>
        <begin position="19"/>
        <end position="213"/>
    </location>
</feature>
<keyword evidence="3" id="KW-1185">Reference proteome</keyword>
<organism evidence="2 3">
    <name type="scientific">Rahnella perminowiae</name>
    <dbReference type="NCBI Taxonomy" id="2816244"/>
    <lineage>
        <taxon>Bacteria</taxon>
        <taxon>Pseudomonadati</taxon>
        <taxon>Pseudomonadota</taxon>
        <taxon>Gammaproteobacteria</taxon>
        <taxon>Enterobacterales</taxon>
        <taxon>Yersiniaceae</taxon>
        <taxon>Rahnella</taxon>
    </lineage>
</organism>
<proteinExistence type="predicted"/>